<accession>A0A317E993</accession>
<dbReference type="AlphaFoldDB" id="A0A317E993"/>
<name>A0A317E993_9PROT</name>
<reference evidence="2" key="1">
    <citation type="submission" date="2018-05" db="EMBL/GenBank/DDBJ databases">
        <title>Zavarzinia sp. HR-AS.</title>
        <authorList>
            <person name="Lee Y."/>
            <person name="Jeon C.O."/>
        </authorList>
    </citation>
    <scope>NUCLEOTIDE SEQUENCE [LARGE SCALE GENOMIC DNA]</scope>
    <source>
        <strain evidence="2">DSM 1231</strain>
    </source>
</reference>
<dbReference type="EMBL" id="QGLF01000001">
    <property type="protein sequence ID" value="PWR23469.1"/>
    <property type="molecule type" value="Genomic_DNA"/>
</dbReference>
<organism evidence="1 2">
    <name type="scientific">Zavarzinia compransoris</name>
    <dbReference type="NCBI Taxonomy" id="1264899"/>
    <lineage>
        <taxon>Bacteria</taxon>
        <taxon>Pseudomonadati</taxon>
        <taxon>Pseudomonadota</taxon>
        <taxon>Alphaproteobacteria</taxon>
        <taxon>Rhodospirillales</taxon>
        <taxon>Zavarziniaceae</taxon>
        <taxon>Zavarzinia</taxon>
    </lineage>
</organism>
<comment type="caution">
    <text evidence="1">The sequence shown here is derived from an EMBL/GenBank/DDBJ whole genome shotgun (WGS) entry which is preliminary data.</text>
</comment>
<proteinExistence type="predicted"/>
<gene>
    <name evidence="1" type="ORF">DKG75_02545</name>
</gene>
<evidence type="ECO:0000313" key="1">
    <source>
        <dbReference type="EMBL" id="PWR23469.1"/>
    </source>
</evidence>
<dbReference type="Proteomes" id="UP000246077">
    <property type="component" value="Unassembled WGS sequence"/>
</dbReference>
<keyword evidence="2" id="KW-1185">Reference proteome</keyword>
<evidence type="ECO:0000313" key="2">
    <source>
        <dbReference type="Proteomes" id="UP000246077"/>
    </source>
</evidence>
<sequence>MVNAPAPRSPASLSDALAALCLEAETADRDLAQAMAPLLTAPAARRGWLRRLWGRLPGDGEDSSPAPDAATRLRTAIAGADARRLALAFIEAEADRLADAPARLSLIAAAREASAAEERRAGSGRRLLHELLPLRAATGS</sequence>
<protein>
    <submittedName>
        <fullName evidence="1">Uncharacterized protein</fullName>
    </submittedName>
</protein>